<evidence type="ECO:0000313" key="7">
    <source>
        <dbReference type="EMBL" id="BDG15373.1"/>
    </source>
</evidence>
<gene>
    <name evidence="7" type="ORF">TbrSNM41_01070</name>
</gene>
<evidence type="ECO:0000256" key="5">
    <source>
        <dbReference type="ARBA" id="ARBA00030303"/>
    </source>
</evidence>
<dbReference type="PROSITE" id="PS01037">
    <property type="entry name" value="SBP_BACTERIAL_1"/>
    <property type="match status" value="1"/>
</dbReference>
<dbReference type="CDD" id="cd13586">
    <property type="entry name" value="PBP2_Maltose_binding_like"/>
    <property type="match status" value="1"/>
</dbReference>
<keyword evidence="3" id="KW-0762">Sugar transport</keyword>
<evidence type="ECO:0000256" key="2">
    <source>
        <dbReference type="ARBA" id="ARBA00022448"/>
    </source>
</evidence>
<feature type="chain" id="PRO_5046805705" description="Maltodextrin-binding protein" evidence="6">
    <location>
        <begin position="18"/>
        <end position="399"/>
    </location>
</feature>
<dbReference type="PRINTS" id="PR00181">
    <property type="entry name" value="MALTOSEBP"/>
</dbReference>
<dbReference type="PANTHER" id="PTHR30061:SF50">
    <property type="entry name" value="MALTOSE_MALTODEXTRIN-BINDING PERIPLASMIC PROTEIN"/>
    <property type="match status" value="1"/>
</dbReference>
<keyword evidence="2" id="KW-0813">Transport</keyword>
<evidence type="ECO:0000256" key="4">
    <source>
        <dbReference type="ARBA" id="ARBA00022729"/>
    </source>
</evidence>
<dbReference type="InterPro" id="IPR006060">
    <property type="entry name" value="Maltose/Cyclodextrin-bd"/>
</dbReference>
<proteinExistence type="inferred from homology"/>
<comment type="similarity">
    <text evidence="1">Belongs to the bacterial solute-binding protein 1 family.</text>
</comment>
<keyword evidence="4 6" id="KW-0732">Signal</keyword>
<evidence type="ECO:0000256" key="6">
    <source>
        <dbReference type="SAM" id="SignalP"/>
    </source>
</evidence>
<dbReference type="PANTHER" id="PTHR30061">
    <property type="entry name" value="MALTOSE-BINDING PERIPLASMIC PROTEIN"/>
    <property type="match status" value="1"/>
</dbReference>
<dbReference type="RefSeq" id="WP_244362840.1">
    <property type="nucleotide sequence ID" value="NZ_AP025593.1"/>
</dbReference>
<evidence type="ECO:0000256" key="3">
    <source>
        <dbReference type="ARBA" id="ARBA00022597"/>
    </source>
</evidence>
<evidence type="ECO:0000256" key="1">
    <source>
        <dbReference type="ARBA" id="ARBA00008520"/>
    </source>
</evidence>
<dbReference type="InterPro" id="IPR006061">
    <property type="entry name" value="SBP_1_CS"/>
</dbReference>
<accession>A0ABM7XGF7</accession>
<keyword evidence="8" id="KW-1185">Reference proteome</keyword>
<protein>
    <recommendedName>
        <fullName evidence="5">Maltodextrin-binding protein</fullName>
    </recommendedName>
</protein>
<evidence type="ECO:0000313" key="8">
    <source>
        <dbReference type="Proteomes" id="UP000831120"/>
    </source>
</evidence>
<dbReference type="Gene3D" id="3.40.190.10">
    <property type="entry name" value="Periplasmic binding protein-like II"/>
    <property type="match status" value="2"/>
</dbReference>
<dbReference type="InterPro" id="IPR006059">
    <property type="entry name" value="SBP"/>
</dbReference>
<sequence>MRKLLAVLALGLSLALAQGRITVWTHFGGPELEWLKAQAQAFEKTSGTKVEVVEVPFGDIKQKFILGAPQGQAADLVVSIPHDWLGEMAQAGVLEPMGKYVTQTYLADLQPVAVEAFTFGGKLMGLPAFAQSVVALIYNKKFVKEAPKTWEEFLSLAQRLTTGSTFGFLYNIGDPYFNFGFFKAFGADNAFGKDAKGNLDPSRLLLGGEVGEKALQFIKDLRFRYNLVPEGVDYGVADGAFKDGALAMIINGPWALGDYKKAKIDFGIAPFPTPPGAKNPWGPFLGVQGVVVNAYSKNKTAAVNFAKTLITGKNLVSFNQAGGRIPVSKSAAKTLEKDPVVAGFSRVFALGTPMPNIPEMGKVWGPWGNAISLAIQRPDSNVKKIVEDMVAEIKKAIGR</sequence>
<dbReference type="EMBL" id="AP025593">
    <property type="protein sequence ID" value="BDG15373.1"/>
    <property type="molecule type" value="Genomic_DNA"/>
</dbReference>
<dbReference type="Pfam" id="PF13416">
    <property type="entry name" value="SBP_bac_8"/>
    <property type="match status" value="1"/>
</dbReference>
<feature type="signal peptide" evidence="6">
    <location>
        <begin position="1"/>
        <end position="17"/>
    </location>
</feature>
<organism evidence="7 8">
    <name type="scientific">Thermus brockianus</name>
    <dbReference type="NCBI Taxonomy" id="56956"/>
    <lineage>
        <taxon>Bacteria</taxon>
        <taxon>Thermotogati</taxon>
        <taxon>Deinococcota</taxon>
        <taxon>Deinococci</taxon>
        <taxon>Thermales</taxon>
        <taxon>Thermaceae</taxon>
        <taxon>Thermus</taxon>
    </lineage>
</organism>
<name>A0ABM7XGF7_THEBO</name>
<dbReference type="Proteomes" id="UP000831120">
    <property type="component" value="Chromosome"/>
</dbReference>
<dbReference type="SUPFAM" id="SSF53850">
    <property type="entry name" value="Periplasmic binding protein-like II"/>
    <property type="match status" value="1"/>
</dbReference>
<reference evidence="7 8" key="1">
    <citation type="journal article" date="2022" name="Microbiol. Resour. Announc.">
        <title>Complete Genome Sequences of Thermus Strains Isolated from Senami Hot Spring in Japan.</title>
        <authorList>
            <person name="Miyazaki K."/>
        </authorList>
    </citation>
    <scope>NUCLEOTIDE SEQUENCE [LARGE SCALE GENOMIC DNA]</scope>
    <source>
        <strain evidence="7 8">SNM4-1</strain>
    </source>
</reference>